<dbReference type="Proteomes" id="UP001295444">
    <property type="component" value="Chromosome 08"/>
</dbReference>
<name>A0AAD1SVE7_PELCU</name>
<evidence type="ECO:0000256" key="1">
    <source>
        <dbReference type="SAM" id="MobiDB-lite"/>
    </source>
</evidence>
<reference evidence="2" key="1">
    <citation type="submission" date="2022-03" db="EMBL/GenBank/DDBJ databases">
        <authorList>
            <person name="Alioto T."/>
            <person name="Alioto T."/>
            <person name="Gomez Garrido J."/>
        </authorList>
    </citation>
    <scope>NUCLEOTIDE SEQUENCE</scope>
</reference>
<proteinExistence type="predicted"/>
<organism evidence="2 3">
    <name type="scientific">Pelobates cultripes</name>
    <name type="common">Western spadefoot toad</name>
    <dbReference type="NCBI Taxonomy" id="61616"/>
    <lineage>
        <taxon>Eukaryota</taxon>
        <taxon>Metazoa</taxon>
        <taxon>Chordata</taxon>
        <taxon>Craniata</taxon>
        <taxon>Vertebrata</taxon>
        <taxon>Euteleostomi</taxon>
        <taxon>Amphibia</taxon>
        <taxon>Batrachia</taxon>
        <taxon>Anura</taxon>
        <taxon>Pelobatoidea</taxon>
        <taxon>Pelobatidae</taxon>
        <taxon>Pelobates</taxon>
    </lineage>
</organism>
<gene>
    <name evidence="2" type="ORF">PECUL_23A005468</name>
</gene>
<evidence type="ECO:0000313" key="2">
    <source>
        <dbReference type="EMBL" id="CAH2311938.1"/>
    </source>
</evidence>
<dbReference type="AlphaFoldDB" id="A0AAD1SVE7"/>
<sequence length="157" mass="15796">MAEQTLEELMAGIQDAARDRGMDWLLEQLGAVLEAAGQDGCGDPASGTAEETVATFEPGSRGCGGCWDRVGCNAGVSVGAQGAAGDGYMHTQLPAQGLLGPQGLVGAAGPSHGGVEVRSACRDQGSTPRALGGVARSEMAQSCGSGRPHFGGRRARK</sequence>
<feature type="region of interest" description="Disordered" evidence="1">
    <location>
        <begin position="121"/>
        <end position="157"/>
    </location>
</feature>
<keyword evidence="3" id="KW-1185">Reference proteome</keyword>
<protein>
    <submittedName>
        <fullName evidence="2">Uncharacterized protein</fullName>
    </submittedName>
</protein>
<evidence type="ECO:0000313" key="3">
    <source>
        <dbReference type="Proteomes" id="UP001295444"/>
    </source>
</evidence>
<dbReference type="EMBL" id="OW240919">
    <property type="protein sequence ID" value="CAH2311938.1"/>
    <property type="molecule type" value="Genomic_DNA"/>
</dbReference>
<accession>A0AAD1SVE7</accession>